<evidence type="ECO:0000313" key="1">
    <source>
        <dbReference type="Proteomes" id="UP000887565"/>
    </source>
</evidence>
<dbReference type="Proteomes" id="UP000887565">
    <property type="component" value="Unplaced"/>
</dbReference>
<protein>
    <submittedName>
        <fullName evidence="2">Uncharacterized protein</fullName>
    </submittedName>
</protein>
<dbReference type="AlphaFoldDB" id="A0A915K7S0"/>
<sequence>MYLAGHGMNGFKRSVETFCCRPGTSSGLMVMTFSATWDASVMIKGLVKSDCILLAFRVLVSKTRSLTAKLHKRAFPTEYASLMVAAFSSPGQAGQFDKVIVKHLLDMVADDGSVLHGGTVIVARYRFCDADVNADGQEAFTLDDVDDGSFDWEFGSNAGGGQWLVNHIGNGINRGWENGASYSLLAIWGNGDGCLSNKKDGFGELHDLQLQWWWLVWTRLSLPYRLLRSNFFLLADSIRCMVTKTYSFYFGDLFQNVVLLGSDE</sequence>
<dbReference type="WBParaSite" id="nRc.2.0.1.t34398-RA">
    <property type="protein sequence ID" value="nRc.2.0.1.t34398-RA"/>
    <property type="gene ID" value="nRc.2.0.1.g34398"/>
</dbReference>
<accession>A0A915K7S0</accession>
<keyword evidence="1" id="KW-1185">Reference proteome</keyword>
<organism evidence="1 2">
    <name type="scientific">Romanomermis culicivorax</name>
    <name type="common">Nematode worm</name>
    <dbReference type="NCBI Taxonomy" id="13658"/>
    <lineage>
        <taxon>Eukaryota</taxon>
        <taxon>Metazoa</taxon>
        <taxon>Ecdysozoa</taxon>
        <taxon>Nematoda</taxon>
        <taxon>Enoplea</taxon>
        <taxon>Dorylaimia</taxon>
        <taxon>Mermithida</taxon>
        <taxon>Mermithoidea</taxon>
        <taxon>Mermithidae</taxon>
        <taxon>Romanomermis</taxon>
    </lineage>
</organism>
<name>A0A915K7S0_ROMCU</name>
<proteinExistence type="predicted"/>
<evidence type="ECO:0000313" key="2">
    <source>
        <dbReference type="WBParaSite" id="nRc.2.0.1.t34398-RA"/>
    </source>
</evidence>
<reference evidence="2" key="1">
    <citation type="submission" date="2022-11" db="UniProtKB">
        <authorList>
            <consortium name="WormBaseParasite"/>
        </authorList>
    </citation>
    <scope>IDENTIFICATION</scope>
</reference>